<dbReference type="SUPFAM" id="SSF49899">
    <property type="entry name" value="Concanavalin A-like lectins/glucanases"/>
    <property type="match status" value="3"/>
</dbReference>
<feature type="domain" description="Chitin-binding type-3" evidence="6">
    <location>
        <begin position="1836"/>
        <end position="1879"/>
    </location>
</feature>
<dbReference type="RefSeq" id="WP_390227941.1">
    <property type="nucleotide sequence ID" value="NZ_JBHSCN010000004.1"/>
</dbReference>
<comment type="subcellular location">
    <subcellularLocation>
        <location evidence="1">Cell envelope</location>
    </subcellularLocation>
</comment>
<dbReference type="Gene3D" id="2.10.10.20">
    <property type="entry name" value="Carbohydrate-binding module superfamily 5/12"/>
    <property type="match status" value="3"/>
</dbReference>
<evidence type="ECO:0000256" key="2">
    <source>
        <dbReference type="ARBA" id="ARBA00022729"/>
    </source>
</evidence>
<dbReference type="InterPro" id="IPR013320">
    <property type="entry name" value="ConA-like_dom_sf"/>
</dbReference>
<dbReference type="InterPro" id="IPR042229">
    <property type="entry name" value="Listeria/Bacterioides_rpt_sf"/>
</dbReference>
<feature type="compositionally biased region" description="Low complexity" evidence="5">
    <location>
        <begin position="914"/>
        <end position="935"/>
    </location>
</feature>
<feature type="domain" description="LamG-like jellyroll fold" evidence="7">
    <location>
        <begin position="758"/>
        <end position="901"/>
    </location>
</feature>
<feature type="region of interest" description="Disordered" evidence="5">
    <location>
        <begin position="911"/>
        <end position="936"/>
    </location>
</feature>
<evidence type="ECO:0000313" key="9">
    <source>
        <dbReference type="Proteomes" id="UP001595900"/>
    </source>
</evidence>
<dbReference type="Pfam" id="PF13385">
    <property type="entry name" value="Laminin_G_3"/>
    <property type="match status" value="3"/>
</dbReference>
<dbReference type="InterPro" id="IPR036573">
    <property type="entry name" value="CBM_sf_5/12"/>
</dbReference>
<protein>
    <submittedName>
        <fullName evidence="8">InlB B-repeat-containing protein</fullName>
    </submittedName>
</protein>
<comment type="caution">
    <text evidence="8">The sequence shown here is derived from an EMBL/GenBank/DDBJ whole genome shotgun (WGS) entry which is preliminary data.</text>
</comment>
<feature type="domain" description="LamG-like jellyroll fold" evidence="7">
    <location>
        <begin position="124"/>
        <end position="273"/>
    </location>
</feature>
<dbReference type="SUPFAM" id="SSF51055">
    <property type="entry name" value="Carbohydrate binding domain"/>
    <property type="match status" value="3"/>
</dbReference>
<dbReference type="InterPro" id="IPR036691">
    <property type="entry name" value="Endo/exonu/phosph_ase_sf"/>
</dbReference>
<dbReference type="PANTHER" id="PTHR41349:SF1">
    <property type="entry name" value="PROTEIN CBG08683"/>
    <property type="match status" value="1"/>
</dbReference>
<evidence type="ECO:0000256" key="3">
    <source>
        <dbReference type="ARBA" id="ARBA00022801"/>
    </source>
</evidence>
<sequence length="1936" mass="198234">MAVQPPSIRRARRLSGPSRPLRRGVLAFVVSAALLATGLVVGLGQPASADPTFAQQDAITPVVSYNFDSDSGSSVTDSSGSGNNGTWAGTPSYVAGVSGRAISVSAGANYVKLPLVTGQTDASSSFSYEFWLDELSSTSDSPVFSNQNFVHCYDPGATLYNTSSSGILQGCFGQNGTSTTQHYQKGVSASSVKNTWHYVSAVYDRTAGTVTFYLDGVQTSASTAGELSSAFNLDSGYAFNLGGESGTTTDSGDGYVNAYVDDFSFYDAAIPASQVAADYAATTPATHFAVTTTTNGHGTATSTPLAPTAGATVTLTSKPAAGYSFSGWTVVSPSTLTINPDGTFTDPGVPVTVEANFTLKNDLTFDPTDPISPVVAYNFDGDSGTTVSDDSGSGNDGTWSGTPSYATGVSGKAAYVNSPSGSTSGVNFFKLPLVAGQTDASSSFSYEFWMDELSSSSDSPIVSNQNFTHCYDQGTTLYNTAGSPGTLRACYGQNGTSTSQNYLANVSTSDVRNTWHHVAVVVDRTAGTMTTYLDGVQTAQSTSLSSAFTLKSGFAFAVGADGSGKDTANDGFVDAYIDDFNFFDAAIPASQVDADFVATNPDPAHYTVAFNGNGADGGSTASESFTAGKAQALTTNGYTRAGYAFEGWSTTPTGSATYTDGQTVNGLSSTDGATVTLYAVWNRYRASGDTVAPLVSYDFDKDKNGVVTDSSGNSDNGTWTGTPQYGTGLGGTGKAIRVSDGANFVQLPLLNGKTDGSGSFSFVFWLGQESNTGDAWVFTNIDGGTCNLAGLGLYNISAGVLQACFGQTVGGTKEYQALGGTQIDSAWHQVAGVVNRSTETVTWYLDGTAVATSAAGALTSSSNLVSGDPFTIGQNGSGSYTYNDDAWVDDFDFYNSAISAAQIQNDYNATKPASTTLPSDSDTTTGTSIGTTVPSGFITDTLHAPQTRVGDTVSQPVSGLWNGSTPTSYTKVSGDSWLSVGSNGVVTGTAPASVPQHPGSITVKATDGSTTSSLTVEVPVLGADDAPQLATATWNLWGAGANVDDSLLKDLTVIANNGLDVIGVQQDGGTVAQQLAQGLGWYDYEGAQGVGIVSAYPLSSSGVVDATSTAPAVGVTANVLGDAVRVWDTSLDGSGYGPANACTNGVTDASALVSAEKSTQRYAQAQAVAAEVTSDVQTADATPVILLGDLQSPSAADWTAATASENCGVGAVDWPVPDQFTAAGLTDTFRAANPDPTTDAGDTWSLFDTSVPQERVDYVYSAGSELAVLGSNTLVAGWPEANDTAGNAWTSDHAAVVTTFRIGAPTAAQPAPTVTVTTNTVAYQVGTSAPSGSDLLAAVGASATDGATLAVDDSDVDFTTAGTYTAQVTATDPSDGYTSDPVSIAVEVVPVITIALGETSAAFTLSAGQSLDPSAVLDALEPSTGGVGTVSIDLSQVNDAVTGTYPVVVTATDSSGFDASANATVSITVPTAISVTDDGHGTASATPTTALPGASVELDETPATGYHFDTWAPVSPAGLDIEQESDGVYSFVMPDSGAVSAEATFAPNTYSVAFDANGGSGAAAPETLIYDAPAALTDNGFTLAGYAFQGWATSPSGPVAYADGATVKNLSSDAGATVTLYAVWAPITYTVHFDANGGSGATPDQSFTYGTAQQLTADRFTRTGYTFAGWATTAGGGVVYSDQQSVSELTQTGGATVTLYAVWNLVTYQLSYDLGGGTLSGSNPATYTVTDEPITLTNPTRYAYTFAGWTGTGLTGPTTTVTIPAGATGDRSYVATWVQAAPTWSASMAYATAGTKVFYQGKLYVSAYWTQNQKPGDPNGPWEEVGAPTVTAQGTAAAWTASWIYNGGETVAYGGALYKASYYTRDQTPGDPNGPWEQIGAPVVTSQGTFDSWTASWIYNGGETVAYKGHLYKAQYYTRDQAPGGSNGPWKDLGAY</sequence>
<dbReference type="SMART" id="SM00495">
    <property type="entry name" value="ChtBD3"/>
    <property type="match status" value="3"/>
</dbReference>
<name>A0ABV8Q6C7_9MICO</name>
<dbReference type="InterPro" id="IPR044060">
    <property type="entry name" value="Bacterial_rp_domain"/>
</dbReference>
<dbReference type="SMART" id="SM00560">
    <property type="entry name" value="LamGL"/>
    <property type="match status" value="3"/>
</dbReference>
<dbReference type="Gene3D" id="2.60.40.10">
    <property type="entry name" value="Immunoglobulins"/>
    <property type="match status" value="2"/>
</dbReference>
<reference evidence="9" key="1">
    <citation type="journal article" date="2019" name="Int. J. Syst. Evol. Microbiol.">
        <title>The Global Catalogue of Microorganisms (GCM) 10K type strain sequencing project: providing services to taxonomists for standard genome sequencing and annotation.</title>
        <authorList>
            <consortium name="The Broad Institute Genomics Platform"/>
            <consortium name="The Broad Institute Genome Sequencing Center for Infectious Disease"/>
            <person name="Wu L."/>
            <person name="Ma J."/>
        </authorList>
    </citation>
    <scope>NUCLEOTIDE SEQUENCE [LARGE SCALE GENOMIC DNA]</scope>
    <source>
        <strain evidence="9">CGMCC 1.10363</strain>
    </source>
</reference>
<dbReference type="Gene3D" id="2.60.40.4270">
    <property type="entry name" value="Listeria-Bacteroides repeat domain"/>
    <property type="match status" value="3"/>
</dbReference>
<proteinExistence type="predicted"/>
<gene>
    <name evidence="8" type="ORF">ACFOYW_06295</name>
</gene>
<evidence type="ECO:0000259" key="7">
    <source>
        <dbReference type="SMART" id="SM00560"/>
    </source>
</evidence>
<feature type="domain" description="Chitin-binding type-3" evidence="6">
    <location>
        <begin position="1890"/>
        <end position="1933"/>
    </location>
</feature>
<dbReference type="InterPro" id="IPR003610">
    <property type="entry name" value="CBM5/12"/>
</dbReference>
<keyword evidence="3" id="KW-0378">Hydrolase</keyword>
<organism evidence="8 9">
    <name type="scientific">Gryllotalpicola reticulitermitis</name>
    <dbReference type="NCBI Taxonomy" id="1184153"/>
    <lineage>
        <taxon>Bacteria</taxon>
        <taxon>Bacillati</taxon>
        <taxon>Actinomycetota</taxon>
        <taxon>Actinomycetes</taxon>
        <taxon>Micrococcales</taxon>
        <taxon>Microbacteriaceae</taxon>
        <taxon>Gryllotalpicola</taxon>
    </lineage>
</organism>
<dbReference type="NCBIfam" id="TIGR02543">
    <property type="entry name" value="List_Bact_rpt"/>
    <property type="match status" value="2"/>
</dbReference>
<dbReference type="Pfam" id="PF18998">
    <property type="entry name" value="Flg_new_2"/>
    <property type="match status" value="2"/>
</dbReference>
<keyword evidence="2" id="KW-0732">Signal</keyword>
<dbReference type="Proteomes" id="UP001595900">
    <property type="component" value="Unassembled WGS sequence"/>
</dbReference>
<dbReference type="InterPro" id="IPR006558">
    <property type="entry name" value="LamG-like"/>
</dbReference>
<evidence type="ECO:0000313" key="8">
    <source>
        <dbReference type="EMBL" id="MFC4242975.1"/>
    </source>
</evidence>
<evidence type="ECO:0000259" key="6">
    <source>
        <dbReference type="SMART" id="SM00495"/>
    </source>
</evidence>
<dbReference type="PANTHER" id="PTHR41349">
    <property type="match status" value="1"/>
</dbReference>
<dbReference type="InterPro" id="IPR013378">
    <property type="entry name" value="InlB-like_B-rpt"/>
</dbReference>
<feature type="domain" description="LamG-like jellyroll fold" evidence="7">
    <location>
        <begin position="442"/>
        <end position="590"/>
    </location>
</feature>
<feature type="domain" description="Chitin-binding type-3" evidence="6">
    <location>
        <begin position="1781"/>
        <end position="1825"/>
    </location>
</feature>
<dbReference type="Pfam" id="PF09479">
    <property type="entry name" value="Flg_new"/>
    <property type="match status" value="4"/>
</dbReference>
<dbReference type="CDD" id="cd12215">
    <property type="entry name" value="ChiC_BD"/>
    <property type="match status" value="3"/>
</dbReference>
<dbReference type="Gene3D" id="3.60.10.10">
    <property type="entry name" value="Endonuclease/exonuclease/phosphatase"/>
    <property type="match status" value="1"/>
</dbReference>
<evidence type="ECO:0000256" key="4">
    <source>
        <dbReference type="ARBA" id="ARBA00023157"/>
    </source>
</evidence>
<keyword evidence="4" id="KW-1015">Disulfide bond</keyword>
<accession>A0ABV8Q6C7</accession>
<dbReference type="EMBL" id="JBHSCN010000004">
    <property type="protein sequence ID" value="MFC4242975.1"/>
    <property type="molecule type" value="Genomic_DNA"/>
</dbReference>
<dbReference type="InterPro" id="IPR013783">
    <property type="entry name" value="Ig-like_fold"/>
</dbReference>
<evidence type="ECO:0000256" key="5">
    <source>
        <dbReference type="SAM" id="MobiDB-lite"/>
    </source>
</evidence>
<dbReference type="SUPFAM" id="SSF56219">
    <property type="entry name" value="DNase I-like"/>
    <property type="match status" value="1"/>
</dbReference>
<keyword evidence="9" id="KW-1185">Reference proteome</keyword>
<evidence type="ECO:0000256" key="1">
    <source>
        <dbReference type="ARBA" id="ARBA00004196"/>
    </source>
</evidence>
<dbReference type="Gene3D" id="2.60.120.200">
    <property type="match status" value="3"/>
</dbReference>